<dbReference type="InterPro" id="IPR040442">
    <property type="entry name" value="Pyrv_kinase-like_dom_sf"/>
</dbReference>
<dbReference type="AlphaFoldDB" id="H8FWG5"/>
<dbReference type="InterPro" id="IPR011206">
    <property type="entry name" value="Citrate_lyase_beta/mcl1/mcl2"/>
</dbReference>
<dbReference type="SUPFAM" id="SSF51621">
    <property type="entry name" value="Phosphoenolpyruvate/pyruvate domain"/>
    <property type="match status" value="1"/>
</dbReference>
<dbReference type="RefSeq" id="WP_002730474.1">
    <property type="nucleotide sequence ID" value="NZ_CAHP01000035.1"/>
</dbReference>
<dbReference type="GO" id="GO:0000287">
    <property type="term" value="F:magnesium ion binding"/>
    <property type="evidence" value="ECO:0007669"/>
    <property type="project" value="TreeGrafter"/>
</dbReference>
<name>H8FWG5_MAGML</name>
<comment type="cofactor">
    <cofactor evidence="1">
        <name>Mg(2+)</name>
        <dbReference type="ChEBI" id="CHEBI:18420"/>
    </cofactor>
</comment>
<gene>
    <name evidence="6" type="ORF">PHAMO_400084</name>
</gene>
<dbReference type="GO" id="GO:0003824">
    <property type="term" value="F:catalytic activity"/>
    <property type="evidence" value="ECO:0007669"/>
    <property type="project" value="InterPro"/>
</dbReference>
<evidence type="ECO:0000313" key="6">
    <source>
        <dbReference type="EMBL" id="CCG42703.1"/>
    </source>
</evidence>
<evidence type="ECO:0000256" key="3">
    <source>
        <dbReference type="ARBA" id="ARBA00022723"/>
    </source>
</evidence>
<keyword evidence="3 5" id="KW-0479">Metal-binding</keyword>
<dbReference type="STRING" id="1150626.PHAMO_400084"/>
<dbReference type="OrthoDB" id="348111at2"/>
<dbReference type="PIRSF" id="PIRSF015582">
    <property type="entry name" value="Cit_lyase_B"/>
    <property type="match status" value="1"/>
</dbReference>
<evidence type="ECO:0000256" key="4">
    <source>
        <dbReference type="ARBA" id="ARBA00022842"/>
    </source>
</evidence>
<dbReference type="InterPro" id="IPR015813">
    <property type="entry name" value="Pyrv/PenolPyrv_kinase-like_dom"/>
</dbReference>
<proteinExistence type="inferred from homology"/>
<dbReference type="Pfam" id="PF15617">
    <property type="entry name" value="C-C_Bond_Lyase"/>
    <property type="match status" value="1"/>
</dbReference>
<organism evidence="6 7">
    <name type="scientific">Magnetospirillum molischianum DSM 120</name>
    <dbReference type="NCBI Taxonomy" id="1150626"/>
    <lineage>
        <taxon>Bacteria</taxon>
        <taxon>Pseudomonadati</taxon>
        <taxon>Pseudomonadota</taxon>
        <taxon>Alphaproteobacteria</taxon>
        <taxon>Rhodospirillales</taxon>
        <taxon>Rhodospirillaceae</taxon>
        <taxon>Magnetospirillum</taxon>
    </lineage>
</organism>
<dbReference type="EMBL" id="CAHP01000035">
    <property type="protein sequence ID" value="CCG42703.1"/>
    <property type="molecule type" value="Genomic_DNA"/>
</dbReference>
<dbReference type="Proteomes" id="UP000004169">
    <property type="component" value="Unassembled WGS sequence"/>
</dbReference>
<dbReference type="eggNOG" id="COG2301">
    <property type="taxonomic scope" value="Bacteria"/>
</dbReference>
<evidence type="ECO:0000256" key="1">
    <source>
        <dbReference type="ARBA" id="ARBA00001946"/>
    </source>
</evidence>
<dbReference type="GO" id="GO:0006107">
    <property type="term" value="P:oxaloacetate metabolic process"/>
    <property type="evidence" value="ECO:0007669"/>
    <property type="project" value="TreeGrafter"/>
</dbReference>
<reference evidence="6 7" key="1">
    <citation type="journal article" date="2012" name="J. Bacteriol.">
        <title>Draft Genome Sequence of the Purple Photosynthetic Bacterium Phaeospirillum molischianum DSM120, a Particularly Versatile Bacterium.</title>
        <authorList>
            <person name="Duquesne K."/>
            <person name="Prima V."/>
            <person name="Ji B."/>
            <person name="Rouy Z."/>
            <person name="Medigue C."/>
            <person name="Talla E."/>
            <person name="Sturgis J.N."/>
        </authorList>
    </citation>
    <scope>NUCLEOTIDE SEQUENCE [LARGE SCALE GENOMIC DNA]</scope>
    <source>
        <strain evidence="7">DSM120</strain>
    </source>
</reference>
<dbReference type="PANTHER" id="PTHR32308">
    <property type="entry name" value="LYASE BETA SUBUNIT, PUTATIVE (AFU_ORTHOLOGUE AFUA_4G13030)-RELATED"/>
    <property type="match status" value="1"/>
</dbReference>
<keyword evidence="7" id="KW-1185">Reference proteome</keyword>
<accession>H8FWG5</accession>
<evidence type="ECO:0000313" key="7">
    <source>
        <dbReference type="Proteomes" id="UP000004169"/>
    </source>
</evidence>
<evidence type="ECO:0000256" key="2">
    <source>
        <dbReference type="ARBA" id="ARBA00005568"/>
    </source>
</evidence>
<dbReference type="InterPro" id="IPR039480">
    <property type="entry name" value="C-C_Bond_Lyase-like"/>
</dbReference>
<comment type="similarity">
    <text evidence="2">Belongs to the HpcH/HpaI aldolase family.</text>
</comment>
<dbReference type="Gene3D" id="3.20.20.60">
    <property type="entry name" value="Phosphoenolpyruvate-binding domains"/>
    <property type="match status" value="1"/>
</dbReference>
<keyword evidence="4 5" id="KW-0460">Magnesium</keyword>
<dbReference type="PANTHER" id="PTHR32308:SF10">
    <property type="entry name" value="CITRATE LYASE SUBUNIT BETA"/>
    <property type="match status" value="1"/>
</dbReference>
<evidence type="ECO:0000256" key="5">
    <source>
        <dbReference type="PIRSR" id="PIRSR015582-2"/>
    </source>
</evidence>
<sequence length="304" mass="33341">MTISHLRLGASLYVPATRPDLAAVANGERYPGLKSVILCTEDSIKPSQVEAALGNLRECLPQIATEHPLVFIRPRNAEVLGRILEMTGVGRIDGFVLPKVTRDSLASYAAMVPERFLMMPTVETKEAFDPAAIADLRAAMSEPAIMKRILAVRIGGNDLLNLLGIRRRPRRTIYDTAAGPVVASLVAAFRPFGFPLTAPVFDDFGDAETLNEEVVRDVEHGLVGKTAIHPSQVSRIERHYRVYDADLAMARRVLDGDAPAVFQVDGVMCEPATHSEWARSIVERSEVYGVEGKETFLDRLPVVL</sequence>
<comment type="caution">
    <text evidence="6">The sequence shown here is derived from an EMBL/GenBank/DDBJ whole genome shotgun (WGS) entry which is preliminary data.</text>
</comment>
<feature type="binding site" evidence="5">
    <location>
        <position position="158"/>
    </location>
    <ligand>
        <name>Mg(2+)</name>
        <dbReference type="ChEBI" id="CHEBI:18420"/>
    </ligand>
</feature>
<protein>
    <submittedName>
        <fullName evidence="6">ATP/GTP-binding protein</fullName>
    </submittedName>
</protein>